<evidence type="ECO:0000256" key="4">
    <source>
        <dbReference type="ARBA" id="ARBA00022729"/>
    </source>
</evidence>
<comment type="subcellular location">
    <subcellularLocation>
        <location evidence="1">Secreted</location>
    </subcellularLocation>
</comment>
<dbReference type="GO" id="GO:0005576">
    <property type="term" value="C:extracellular region"/>
    <property type="evidence" value="ECO:0007669"/>
    <property type="project" value="UniProtKB-SubCell"/>
</dbReference>
<evidence type="ECO:0000256" key="6">
    <source>
        <dbReference type="SAM" id="SignalP"/>
    </source>
</evidence>
<name>A0A482Z7P4_9ARAC</name>
<dbReference type="Pfam" id="PF10530">
    <property type="entry name" value="Toxin_35"/>
    <property type="match status" value="1"/>
</dbReference>
<evidence type="ECO:0000256" key="5">
    <source>
        <dbReference type="ARBA" id="ARBA00023157"/>
    </source>
</evidence>
<evidence type="ECO:0000256" key="2">
    <source>
        <dbReference type="ARBA" id="ARBA00022525"/>
    </source>
</evidence>
<protein>
    <submittedName>
        <fullName evidence="7">U11-Lycotoxin-Lsp1k_1</fullName>
    </submittedName>
</protein>
<sequence>MKFAVLFGVLLVTLFSYSSAEILDDLEQADDADELLSLIEEQTRAKECTPRFSDCTNDRHSCCRGELFKDVCTCFLRRKTEETSSVHANNPNITSILKKAQTSLRNSAARLRNGSVNETMSFVMDMLNKSKYF</sequence>
<feature type="signal peptide" evidence="6">
    <location>
        <begin position="1"/>
        <end position="20"/>
    </location>
</feature>
<dbReference type="GO" id="GO:0090729">
    <property type="term" value="F:toxin activity"/>
    <property type="evidence" value="ECO:0007669"/>
    <property type="project" value="UniProtKB-KW"/>
</dbReference>
<feature type="chain" id="PRO_5019850898" evidence="6">
    <location>
        <begin position="21"/>
        <end position="133"/>
    </location>
</feature>
<dbReference type="InterPro" id="IPR019553">
    <property type="entry name" value="Spider_toxin_CSTX_knottin"/>
</dbReference>
<keyword evidence="3" id="KW-0800">Toxin</keyword>
<dbReference type="EMBL" id="HAGS01000084">
    <property type="protein sequence ID" value="SMD46714.1"/>
    <property type="molecule type" value="Transcribed_RNA"/>
</dbReference>
<evidence type="ECO:0000256" key="1">
    <source>
        <dbReference type="ARBA" id="ARBA00004613"/>
    </source>
</evidence>
<reference evidence="7" key="1">
    <citation type="submission" date="2017-03" db="EMBL/GenBank/DDBJ databases">
        <authorList>
            <person name="QRISCLOUD D."/>
        </authorList>
    </citation>
    <scope>NUCLEOTIDE SEQUENCE</scope>
</reference>
<evidence type="ECO:0000256" key="3">
    <source>
        <dbReference type="ARBA" id="ARBA00022656"/>
    </source>
</evidence>
<accession>A0A482Z7P4</accession>
<organism evidence="7">
    <name type="scientific">Lycosa sp. SGP-2016</name>
    <dbReference type="NCBI Taxonomy" id="1905177"/>
    <lineage>
        <taxon>Eukaryota</taxon>
        <taxon>Metazoa</taxon>
        <taxon>Ecdysozoa</taxon>
        <taxon>Arthropoda</taxon>
        <taxon>Chelicerata</taxon>
        <taxon>Arachnida</taxon>
        <taxon>Araneae</taxon>
        <taxon>Araneomorphae</taxon>
        <taxon>Entelegynae</taxon>
        <taxon>Lycosoidea</taxon>
        <taxon>Lycosidae</taxon>
        <taxon>Lycosa</taxon>
    </lineage>
</organism>
<dbReference type="AlphaFoldDB" id="A0A482Z7P4"/>
<keyword evidence="2" id="KW-0964">Secreted</keyword>
<reference evidence="7" key="2">
    <citation type="submission" date="2019-04" db="EMBL/GenBank/DDBJ databases">
        <title>Unravelling the molecular evolution of spider venoms.</title>
        <authorList>
            <person name="Pineda S."/>
        </authorList>
    </citation>
    <scope>NUCLEOTIDE SEQUENCE</scope>
</reference>
<evidence type="ECO:0000313" key="7">
    <source>
        <dbReference type="EMBL" id="SMD46714.1"/>
    </source>
</evidence>
<dbReference type="InterPro" id="IPR011142">
    <property type="entry name" value="Spider_toxin_CSTX_Knottin_CS"/>
</dbReference>
<keyword evidence="5" id="KW-1015">Disulfide bond</keyword>
<keyword evidence="4 6" id="KW-0732">Signal</keyword>
<proteinExistence type="predicted"/>
<dbReference type="PROSITE" id="PS60029">
    <property type="entry name" value="SPIDER_CSTX"/>
    <property type="match status" value="1"/>
</dbReference>